<dbReference type="InterPro" id="IPR007865">
    <property type="entry name" value="Aminopep_P_N"/>
</dbReference>
<evidence type="ECO:0000256" key="8">
    <source>
        <dbReference type="RuleBase" id="RU000590"/>
    </source>
</evidence>
<dbReference type="Proteomes" id="UP000661112">
    <property type="component" value="Unassembled WGS sequence"/>
</dbReference>
<comment type="similarity">
    <text evidence="3 8">Belongs to the peptidase M24B family.</text>
</comment>
<gene>
    <name evidence="10" type="ORF">H6G83_21970</name>
</gene>
<dbReference type="PROSITE" id="PS00491">
    <property type="entry name" value="PROLINE_PEPTIDASE"/>
    <property type="match status" value="1"/>
</dbReference>
<dbReference type="InterPro" id="IPR052433">
    <property type="entry name" value="X-Pro_dipept-like"/>
</dbReference>
<dbReference type="InterPro" id="IPR000994">
    <property type="entry name" value="Pept_M24"/>
</dbReference>
<dbReference type="SUPFAM" id="SSF53092">
    <property type="entry name" value="Creatinase/prolidase N-terminal domain"/>
    <property type="match status" value="1"/>
</dbReference>
<comment type="cofactor">
    <cofactor evidence="2">
        <name>Mn(2+)</name>
        <dbReference type="ChEBI" id="CHEBI:29035"/>
    </cofactor>
</comment>
<dbReference type="SMART" id="SM01011">
    <property type="entry name" value="AMP_N"/>
    <property type="match status" value="1"/>
</dbReference>
<evidence type="ECO:0000256" key="4">
    <source>
        <dbReference type="ARBA" id="ARBA00012574"/>
    </source>
</evidence>
<organism evidence="10 11">
    <name type="scientific">Anabaena azotica FACHB-119</name>
    <dbReference type="NCBI Taxonomy" id="947527"/>
    <lineage>
        <taxon>Bacteria</taxon>
        <taxon>Bacillati</taxon>
        <taxon>Cyanobacteriota</taxon>
        <taxon>Cyanophyceae</taxon>
        <taxon>Nostocales</taxon>
        <taxon>Nostocaceae</taxon>
        <taxon>Anabaena</taxon>
        <taxon>Anabaena azotica</taxon>
    </lineage>
</organism>
<dbReference type="SUPFAM" id="SSF55920">
    <property type="entry name" value="Creatinase/aminopeptidase"/>
    <property type="match status" value="1"/>
</dbReference>
<evidence type="ECO:0000256" key="1">
    <source>
        <dbReference type="ARBA" id="ARBA00001424"/>
    </source>
</evidence>
<evidence type="ECO:0000259" key="9">
    <source>
        <dbReference type="SMART" id="SM01011"/>
    </source>
</evidence>
<dbReference type="EMBL" id="JACJSG010000032">
    <property type="protein sequence ID" value="MBD2503238.1"/>
    <property type="molecule type" value="Genomic_DNA"/>
</dbReference>
<keyword evidence="7" id="KW-0464">Manganese</keyword>
<keyword evidence="5 8" id="KW-0479">Metal-binding</keyword>
<feature type="domain" description="Aminopeptidase P N-terminal" evidence="9">
    <location>
        <begin position="3"/>
        <end position="132"/>
    </location>
</feature>
<keyword evidence="10" id="KW-0031">Aminopeptidase</keyword>
<dbReference type="InterPro" id="IPR001131">
    <property type="entry name" value="Peptidase_M24B_aminopep-P_CS"/>
</dbReference>
<dbReference type="Pfam" id="PF00557">
    <property type="entry name" value="Peptidase_M24"/>
    <property type="match status" value="1"/>
</dbReference>
<dbReference type="RefSeq" id="WP_190476102.1">
    <property type="nucleotide sequence ID" value="NZ_JACJSG010000032.1"/>
</dbReference>
<evidence type="ECO:0000256" key="3">
    <source>
        <dbReference type="ARBA" id="ARBA00008766"/>
    </source>
</evidence>
<dbReference type="InterPro" id="IPR029149">
    <property type="entry name" value="Creatin/AminoP/Spt16_N"/>
</dbReference>
<keyword evidence="6" id="KW-0378">Hydrolase</keyword>
<evidence type="ECO:0000256" key="7">
    <source>
        <dbReference type="ARBA" id="ARBA00023211"/>
    </source>
</evidence>
<dbReference type="EC" id="3.4.11.9" evidence="4"/>
<name>A0ABR8D7S9_9NOST</name>
<protein>
    <recommendedName>
        <fullName evidence="4">Xaa-Pro aminopeptidase</fullName>
        <ecNumber evidence="4">3.4.11.9</ecNumber>
    </recommendedName>
</protein>
<evidence type="ECO:0000313" key="11">
    <source>
        <dbReference type="Proteomes" id="UP000661112"/>
    </source>
</evidence>
<evidence type="ECO:0000313" key="10">
    <source>
        <dbReference type="EMBL" id="MBD2503238.1"/>
    </source>
</evidence>
<dbReference type="GO" id="GO:0004177">
    <property type="term" value="F:aminopeptidase activity"/>
    <property type="evidence" value="ECO:0007669"/>
    <property type="project" value="UniProtKB-KW"/>
</dbReference>
<reference evidence="10 11" key="1">
    <citation type="journal article" date="2020" name="ISME J.">
        <title>Comparative genomics reveals insights into cyanobacterial evolution and habitat adaptation.</title>
        <authorList>
            <person name="Chen M.Y."/>
            <person name="Teng W.K."/>
            <person name="Zhao L."/>
            <person name="Hu C.X."/>
            <person name="Zhou Y.K."/>
            <person name="Han B.P."/>
            <person name="Song L.R."/>
            <person name="Shu W.S."/>
        </authorList>
    </citation>
    <scope>NUCLEOTIDE SEQUENCE [LARGE SCALE GENOMIC DNA]</scope>
    <source>
        <strain evidence="10 11">FACHB-119</strain>
    </source>
</reference>
<evidence type="ECO:0000256" key="6">
    <source>
        <dbReference type="ARBA" id="ARBA00022801"/>
    </source>
</evidence>
<dbReference type="Pfam" id="PF05195">
    <property type="entry name" value="AMP_N"/>
    <property type="match status" value="1"/>
</dbReference>
<comment type="catalytic activity">
    <reaction evidence="1">
        <text>Release of any N-terminal amino acid, including proline, that is linked to proline, even from a dipeptide or tripeptide.</text>
        <dbReference type="EC" id="3.4.11.9"/>
    </reaction>
</comment>
<sequence length="453" mass="49572">MTSLANTLRDRRQKLASLIDFPVILWSGSDTPRNFPANIYPFRASSHFLYFAGLPLPHAAIRLEAGKLELFIDDPTPGSALWHGEMPKREEIAAQIGADSARTMSELKHRGSNAASIPVQNYRTTLVQSQVLQRTISSPYDLDGIDKELAKAIISLRLTHDTGALAELRKAADVTVAAHKAGMKATANAKIEAEVRAAMESVFIAHNMTTSYNSIVTVHGEVLHNEQYHHPLQPGDLLLADVGGETATGWAADVTRTWPVAGKFSPTQRDIYDVVLAAHDACIAKISPGVEYRDLHLLAATVIAEGLVDLGILQGNPQDLVEIDAHALFFPHGIGHLLGLDVHDMEDLGDLAGYEEGRNRSDRFGLGYLRLNRPLKSGMLVTIEPGFYQVPAIFNNAENRAKYQDVINWERLAQFADVRGIRIEDDVLVTDTGSEVLTIALPNDADTIESLVN</sequence>
<evidence type="ECO:0000256" key="5">
    <source>
        <dbReference type="ARBA" id="ARBA00022723"/>
    </source>
</evidence>
<dbReference type="Gene3D" id="3.40.350.10">
    <property type="entry name" value="Creatinase/prolidase N-terminal domain"/>
    <property type="match status" value="1"/>
</dbReference>
<dbReference type="CDD" id="cd01087">
    <property type="entry name" value="Prolidase"/>
    <property type="match status" value="1"/>
</dbReference>
<keyword evidence="11" id="KW-1185">Reference proteome</keyword>
<dbReference type="Gene3D" id="3.90.230.10">
    <property type="entry name" value="Creatinase/methionine aminopeptidase superfamily"/>
    <property type="match status" value="1"/>
</dbReference>
<dbReference type="PANTHER" id="PTHR43226:SF4">
    <property type="entry name" value="XAA-PRO AMINOPEPTIDASE 3"/>
    <property type="match status" value="1"/>
</dbReference>
<accession>A0ABR8D7S9</accession>
<dbReference type="PANTHER" id="PTHR43226">
    <property type="entry name" value="XAA-PRO AMINOPEPTIDASE 3"/>
    <property type="match status" value="1"/>
</dbReference>
<proteinExistence type="inferred from homology"/>
<dbReference type="InterPro" id="IPR036005">
    <property type="entry name" value="Creatinase/aminopeptidase-like"/>
</dbReference>
<evidence type="ECO:0000256" key="2">
    <source>
        <dbReference type="ARBA" id="ARBA00001936"/>
    </source>
</evidence>
<comment type="caution">
    <text evidence="10">The sequence shown here is derived from an EMBL/GenBank/DDBJ whole genome shotgun (WGS) entry which is preliminary data.</text>
</comment>
<keyword evidence="10" id="KW-0645">Protease</keyword>